<evidence type="ECO:0000313" key="2">
    <source>
        <dbReference type="Proteomes" id="UP000249057"/>
    </source>
</evidence>
<dbReference type="Proteomes" id="UP000249057">
    <property type="component" value="Unassembled WGS sequence"/>
</dbReference>
<sequence>MHVSYLSSQLKEKFFYFLSCLADPPLPPPSMLKPHYTESQERKVSLLRVMSPETQSKYPSASFAGIDSFCPHLSQSSCPDPFSRSRSATRMVAHPETRFDAY</sequence>
<reference evidence="1" key="1">
    <citation type="submission" date="2018-02" db="EMBL/GenBank/DDBJ databases">
        <title>The genomes of Aspergillus section Nigri reveals drivers in fungal speciation.</title>
        <authorList>
            <consortium name="DOE Joint Genome Institute"/>
            <person name="Vesth T.C."/>
            <person name="Nybo J."/>
            <person name="Theobald S."/>
            <person name="Brandl J."/>
            <person name="Frisvad J.C."/>
            <person name="Nielsen K.F."/>
            <person name="Lyhne E.K."/>
            <person name="Kogle M.E."/>
            <person name="Kuo A."/>
            <person name="Riley R."/>
            <person name="Clum A."/>
            <person name="Nolan M."/>
            <person name="Lipzen A."/>
            <person name="Salamov A."/>
            <person name="Henrissat B."/>
            <person name="Wiebenga A."/>
            <person name="De vries R.P."/>
            <person name="Grigoriev I.V."/>
            <person name="Mortensen U.H."/>
            <person name="Andersen M.R."/>
            <person name="Baker S.E."/>
        </authorList>
    </citation>
    <scope>NUCLEOTIDE SEQUENCE</scope>
    <source>
        <strain evidence="1">CBS 621.78</strain>
    </source>
</reference>
<organism evidence="1 2">
    <name type="scientific">Aspergillus brunneoviolaceus CBS 621.78</name>
    <dbReference type="NCBI Taxonomy" id="1450534"/>
    <lineage>
        <taxon>Eukaryota</taxon>
        <taxon>Fungi</taxon>
        <taxon>Dikarya</taxon>
        <taxon>Ascomycota</taxon>
        <taxon>Pezizomycotina</taxon>
        <taxon>Eurotiomycetes</taxon>
        <taxon>Eurotiomycetidae</taxon>
        <taxon>Eurotiales</taxon>
        <taxon>Aspergillaceae</taxon>
        <taxon>Aspergillus</taxon>
        <taxon>Aspergillus subgen. Circumdati</taxon>
    </lineage>
</organism>
<accession>A0ACD1FVV2</accession>
<evidence type="ECO:0000313" key="1">
    <source>
        <dbReference type="EMBL" id="RAH41135.1"/>
    </source>
</evidence>
<protein>
    <submittedName>
        <fullName evidence="1">Uncharacterized protein</fullName>
    </submittedName>
</protein>
<proteinExistence type="predicted"/>
<name>A0ACD1FVV2_9EURO</name>
<keyword evidence="2" id="KW-1185">Reference proteome</keyword>
<gene>
    <name evidence="1" type="ORF">BO95DRAFT_276263</name>
</gene>
<dbReference type="EMBL" id="KZ825393">
    <property type="protein sequence ID" value="RAH41135.1"/>
    <property type="molecule type" value="Genomic_DNA"/>
</dbReference>